<proteinExistence type="predicted"/>
<dbReference type="EMBL" id="LT906464">
    <property type="protein sequence ID" value="SNV98400.1"/>
    <property type="molecule type" value="Genomic_DNA"/>
</dbReference>
<sequence length="66" mass="7514">MEDKQKQQMPKSQQGLLAIIIVILALEMILTNFFISFSSPIFKGLTIIHGLLMLIFLARQVKRKGL</sequence>
<dbReference type="Proteomes" id="UP000652995">
    <property type="component" value="Unassembled WGS sequence"/>
</dbReference>
<evidence type="ECO:0000313" key="2">
    <source>
        <dbReference type="EMBL" id="GGA82356.1"/>
    </source>
</evidence>
<dbReference type="Proteomes" id="UP000243706">
    <property type="component" value="Chromosome 1"/>
</dbReference>
<dbReference type="OrthoDB" id="2413310at2"/>
<accession>A0A240BS23</accession>
<protein>
    <submittedName>
        <fullName evidence="3">Uncharacterized protein</fullName>
    </submittedName>
</protein>
<feature type="transmembrane region" description="Helical" evidence="1">
    <location>
        <begin position="16"/>
        <end position="35"/>
    </location>
</feature>
<reference evidence="5" key="3">
    <citation type="journal article" date="2019" name="Int. J. Syst. Evol. Microbiol.">
        <title>The Global Catalogue of Microorganisms (GCM) 10K type strain sequencing project: providing services to taxonomists for standard genome sequencing and annotation.</title>
        <authorList>
            <consortium name="The Broad Institute Genomics Platform"/>
            <consortium name="The Broad Institute Genome Sequencing Center for Infectious Disease"/>
            <person name="Wu L."/>
            <person name="Ma J."/>
        </authorList>
    </citation>
    <scope>NUCLEOTIDE SEQUENCE [LARGE SCALE GENOMIC DNA]</scope>
    <source>
        <strain evidence="5">CCM 4175</strain>
    </source>
</reference>
<organism evidence="3 4">
    <name type="scientific">Staphylococcus muscae</name>
    <dbReference type="NCBI Taxonomy" id="1294"/>
    <lineage>
        <taxon>Bacteria</taxon>
        <taxon>Bacillati</taxon>
        <taxon>Bacillota</taxon>
        <taxon>Bacilli</taxon>
        <taxon>Bacillales</taxon>
        <taxon>Staphylococcaceae</taxon>
        <taxon>Staphylococcus</taxon>
    </lineage>
</organism>
<keyword evidence="1" id="KW-0472">Membrane</keyword>
<keyword evidence="1" id="KW-0812">Transmembrane</keyword>
<evidence type="ECO:0000313" key="3">
    <source>
        <dbReference type="EMBL" id="SNV98400.1"/>
    </source>
</evidence>
<reference evidence="2" key="4">
    <citation type="submission" date="2024-05" db="EMBL/GenBank/DDBJ databases">
        <authorList>
            <person name="Sun Q."/>
            <person name="Sedlacek I."/>
        </authorList>
    </citation>
    <scope>NUCLEOTIDE SEQUENCE</scope>
    <source>
        <strain evidence="2">CCM 4175</strain>
    </source>
</reference>
<keyword evidence="5" id="KW-1185">Reference proteome</keyword>
<evidence type="ECO:0000313" key="4">
    <source>
        <dbReference type="Proteomes" id="UP000243706"/>
    </source>
</evidence>
<reference evidence="3 4" key="2">
    <citation type="submission" date="2017-06" db="EMBL/GenBank/DDBJ databases">
        <authorList>
            <consortium name="Pathogen Informatics"/>
        </authorList>
    </citation>
    <scope>NUCLEOTIDE SEQUENCE [LARGE SCALE GENOMIC DNA]</scope>
    <source>
        <strain evidence="3 4">NCTC13833</strain>
    </source>
</reference>
<dbReference type="EMBL" id="BMCB01000002">
    <property type="protein sequence ID" value="GGA82356.1"/>
    <property type="molecule type" value="Genomic_DNA"/>
</dbReference>
<keyword evidence="1" id="KW-1133">Transmembrane helix</keyword>
<reference evidence="2" key="1">
    <citation type="journal article" date="2014" name="Int. J. Syst. Evol. Microbiol.">
        <title>Complete genome of a new Firmicutes species belonging to the dominant human colonic microbiota ('Ruminococcus bicirculans') reveals two chromosomes and a selective capacity to utilize plant glucans.</title>
        <authorList>
            <consortium name="NISC Comparative Sequencing Program"/>
            <person name="Wegmann U."/>
            <person name="Louis P."/>
            <person name="Goesmann A."/>
            <person name="Henrissat B."/>
            <person name="Duncan S.H."/>
            <person name="Flint H.J."/>
        </authorList>
    </citation>
    <scope>NUCLEOTIDE SEQUENCE</scope>
    <source>
        <strain evidence="2">CCM 4175</strain>
    </source>
</reference>
<evidence type="ECO:0000313" key="5">
    <source>
        <dbReference type="Proteomes" id="UP000652995"/>
    </source>
</evidence>
<dbReference type="AlphaFoldDB" id="A0A240BS23"/>
<gene>
    <name evidence="2" type="ORF">GCM10007183_03200</name>
    <name evidence="3" type="ORF">SAMEA4412661_00063</name>
</gene>
<feature type="transmembrane region" description="Helical" evidence="1">
    <location>
        <begin position="41"/>
        <end position="58"/>
    </location>
</feature>
<evidence type="ECO:0000256" key="1">
    <source>
        <dbReference type="SAM" id="Phobius"/>
    </source>
</evidence>
<name>A0A240BS23_9STAP</name>
<dbReference type="RefSeq" id="WP_095115023.1">
    <property type="nucleotide sequence ID" value="NZ_BMCB01000002.1"/>
</dbReference>
<dbReference type="KEGG" id="smus:C7J88_07485"/>